<gene>
    <name evidence="26" type="ORF">BDW59DRAFT_168360</name>
</gene>
<evidence type="ECO:0000256" key="20">
    <source>
        <dbReference type="ARBA" id="ARBA00023145"/>
    </source>
</evidence>
<feature type="active site" description="Charge relay system" evidence="22">
    <location>
        <position position="500"/>
    </location>
</feature>
<evidence type="ECO:0000256" key="19">
    <source>
        <dbReference type="ARBA" id="ARBA00023136"/>
    </source>
</evidence>
<keyword evidence="14 22" id="KW-0720">Serine protease</keyword>
<feature type="domain" description="Peptidase S53" evidence="25">
    <location>
        <begin position="209"/>
        <end position="591"/>
    </location>
</feature>
<feature type="active site" description="Charge relay system" evidence="22">
    <location>
        <position position="289"/>
    </location>
</feature>
<keyword evidence="20" id="KW-0865">Zymogen</keyword>
<feature type="signal peptide" evidence="24">
    <location>
        <begin position="1"/>
        <end position="24"/>
    </location>
</feature>
<keyword evidence="7 22" id="KW-0645">Protease</keyword>
<keyword evidence="8" id="KW-0328">Glycosyltransferase</keyword>
<evidence type="ECO:0000256" key="4">
    <source>
        <dbReference type="ARBA" id="ARBA00004606"/>
    </source>
</evidence>
<reference evidence="26 27" key="1">
    <citation type="submission" date="2024-07" db="EMBL/GenBank/DDBJ databases">
        <title>Section-level genome sequencing and comparative genomics of Aspergillus sections Usti and Cavernicolus.</title>
        <authorList>
            <consortium name="Lawrence Berkeley National Laboratory"/>
            <person name="Nybo J.L."/>
            <person name="Vesth T.C."/>
            <person name="Theobald S."/>
            <person name="Frisvad J.C."/>
            <person name="Larsen T.O."/>
            <person name="Kjaerboelling I."/>
            <person name="Rothschild-Mancinelli K."/>
            <person name="Lyhne E.K."/>
            <person name="Kogle M.E."/>
            <person name="Barry K."/>
            <person name="Clum A."/>
            <person name="Na H."/>
            <person name="Ledsgaard L."/>
            <person name="Lin J."/>
            <person name="Lipzen A."/>
            <person name="Kuo A."/>
            <person name="Riley R."/>
            <person name="Mondo S."/>
            <person name="LaButti K."/>
            <person name="Haridas S."/>
            <person name="Pangalinan J."/>
            <person name="Salamov A.A."/>
            <person name="Simmons B.A."/>
            <person name="Magnuson J.K."/>
            <person name="Chen J."/>
            <person name="Drula E."/>
            <person name="Henrissat B."/>
            <person name="Wiebenga A."/>
            <person name="Lubbers R.J."/>
            <person name="Gomes A.C."/>
            <person name="Makela M.R."/>
            <person name="Stajich J."/>
            <person name="Grigoriev I.V."/>
            <person name="Mortensen U.H."/>
            <person name="De vries R.P."/>
            <person name="Baker S.E."/>
            <person name="Andersen M.R."/>
        </authorList>
    </citation>
    <scope>NUCLEOTIDE SEQUENCE [LARGE SCALE GENOMIC DNA]</scope>
    <source>
        <strain evidence="26 27">CBS 600.67</strain>
    </source>
</reference>
<evidence type="ECO:0000256" key="17">
    <source>
        <dbReference type="ARBA" id="ARBA00022989"/>
    </source>
</evidence>
<keyword evidence="13 22" id="KW-0378">Hydrolase</keyword>
<feature type="binding site" evidence="22">
    <location>
        <position position="543"/>
    </location>
    <ligand>
        <name>Ca(2+)</name>
        <dbReference type="ChEBI" id="CHEBI:29108"/>
    </ligand>
</feature>
<comment type="catalytic activity">
    <reaction evidence="1">
        <text>Release of an N-terminal tripeptide from a polypeptide.</text>
        <dbReference type="EC" id="3.4.14.10"/>
    </reaction>
</comment>
<feature type="active site" description="Charge relay system" evidence="22">
    <location>
        <position position="285"/>
    </location>
</feature>
<keyword evidence="17" id="KW-1133">Transmembrane helix</keyword>
<sequence>MFSLSFVVGAICLIASCFLAVVAADSTYVTVEELQKAPDGWLQGPEAPPSKLMRFHIAVRQEKAAEFEQMVLDMSTPGHHDYGRHMNRDDVRAFVRPANHTMEQVLSWLDSEDVPAESIESHGNWVEVTMPVSHAQSLLKAKFHRYSHRRTHKHAIRTLSYSVPRDIHPFIQLIQPTTRFGQPAAQVMRPTFQPIAATFDALTADCSSTVTPDCLRKLYGLYDTNAKPDPRNRLGISGYLDQYARYSDFHQFMRTYAPNRTDTNFTVVSINGGLNLQDSPLGSSEASMDIQYAISLAYSPLATYYTTAGRAPFIPEVGETGEDESSNEPYLEQLHYLLNLSDEEIPAILTTSYGEDEQSVPESYSEATCNLLAQLGARGVSVIFSSGDDGVGSSCLANDGTNKTRFQPIFPASCPFVTSVGGTYGTNPEKAIDFSGGGFSDRFPRPPYQNASVGSYLGKIGNTFDGLYNSHGRGIPDVAAQANNYLVIDHGVTYRIGGTSASAPVFAAIVSRLNAARLKDGKSRLGFLNPWLYSLNQTGFTDIVDGRSVGCLGGIGVEVPYASWNATPGWDPVTGLGTPFYNTLVKLAVFLRRLRSIIRPLVIIAFLLVVCQFAYTLHYQSPEFAWEKNAAPPRPNHAGKPLRPGSPSKWDVSLSPPDCQTFSASPFAEDGIQVTLKIGGAETQERIRSHVDGVTTCIPNLLVVSDMGQKLGPFHSHDILADVIHVLSDEDKRTYQRQREYHYYWDKELQPTQAGWRLDRYKFLSMVEYAYAQNPNAKWYVFFETDTLMLWDNLAQLLARFDHTEPLYLGSPTPGRALGTRWEPQATFFAYGGSGLVLSVAAMENLLREDRAGSAQGGSEEDSQLLITKYQDMVREDCCGDSVLGWVAAQRDVKIMGQWPMFNPLPLHGTPLGKAYWCQPAISFHKSDPVASVDLWNWQQTRPSLGGDLQRPLLYSDVVDFFDFASVPIRENWNNADVDAFDAPQEGAHDSFDFCKIACHQHADCLQYTYHQKKCHLVRVIRLGNPARPDGPDTSEDGRWMAGWDVEKIQEFKNSHACENVDWPEPSTERIF</sequence>
<dbReference type="SMART" id="SM00944">
    <property type="entry name" value="Pro-kuma_activ"/>
    <property type="match status" value="1"/>
</dbReference>
<evidence type="ECO:0000256" key="8">
    <source>
        <dbReference type="ARBA" id="ARBA00022676"/>
    </source>
</evidence>
<evidence type="ECO:0000256" key="10">
    <source>
        <dbReference type="ARBA" id="ARBA00022692"/>
    </source>
</evidence>
<keyword evidence="15 22" id="KW-0106">Calcium</keyword>
<evidence type="ECO:0000256" key="14">
    <source>
        <dbReference type="ARBA" id="ARBA00022825"/>
    </source>
</evidence>
<dbReference type="InterPro" id="IPR015366">
    <property type="entry name" value="S53_propep"/>
</dbReference>
<evidence type="ECO:0000256" key="12">
    <source>
        <dbReference type="ARBA" id="ARBA00022729"/>
    </source>
</evidence>
<comment type="subcellular location">
    <subcellularLocation>
        <location evidence="4">Membrane</location>
        <topology evidence="4">Single-pass type II membrane protein</topology>
    </subcellularLocation>
    <subcellularLocation>
        <location evidence="3">Secreted</location>
        <location evidence="3">Extracellular space</location>
    </subcellularLocation>
</comment>
<keyword evidence="27" id="KW-1185">Reference proteome</keyword>
<keyword evidence="12 24" id="KW-0732">Signal</keyword>
<keyword evidence="19" id="KW-0472">Membrane</keyword>
<evidence type="ECO:0000256" key="23">
    <source>
        <dbReference type="SAM" id="MobiDB-lite"/>
    </source>
</evidence>
<dbReference type="Pfam" id="PF09286">
    <property type="entry name" value="Pro-kuma_activ"/>
    <property type="match status" value="1"/>
</dbReference>
<evidence type="ECO:0000256" key="6">
    <source>
        <dbReference type="ARBA" id="ARBA00022525"/>
    </source>
</evidence>
<evidence type="ECO:0000256" key="1">
    <source>
        <dbReference type="ARBA" id="ARBA00001910"/>
    </source>
</evidence>
<comment type="function">
    <text evidence="2">Secreted tripeptidyl-peptidase which degrades proteins at acidic pHs and is involved in virulence.</text>
</comment>
<dbReference type="SUPFAM" id="SSF54897">
    <property type="entry name" value="Protease propeptides/inhibitors"/>
    <property type="match status" value="1"/>
</dbReference>
<dbReference type="PANTHER" id="PTHR14218:SF32">
    <property type="entry name" value="TRIPEPTIDYL PEPTIDASE SED3 (AFU_ORTHOLOGUE AFUA_3G08930)"/>
    <property type="match status" value="1"/>
</dbReference>
<dbReference type="PROSITE" id="PS51695">
    <property type="entry name" value="SEDOLISIN"/>
    <property type="match status" value="1"/>
</dbReference>
<dbReference type="Gene3D" id="3.40.50.200">
    <property type="entry name" value="Peptidase S8/S53 domain"/>
    <property type="match status" value="1"/>
</dbReference>
<dbReference type="InterPro" id="IPR036852">
    <property type="entry name" value="Peptidase_S8/S53_dom_sf"/>
</dbReference>
<dbReference type="InterPro" id="IPR030400">
    <property type="entry name" value="Sedolisin_dom"/>
</dbReference>
<evidence type="ECO:0000256" key="7">
    <source>
        <dbReference type="ARBA" id="ARBA00022670"/>
    </source>
</evidence>
<keyword evidence="6" id="KW-0964">Secreted</keyword>
<dbReference type="SUPFAM" id="SSF52743">
    <property type="entry name" value="Subtilisin-like"/>
    <property type="match status" value="1"/>
</dbReference>
<proteinExistence type="predicted"/>
<dbReference type="Gene3D" id="3.90.550.50">
    <property type="match status" value="1"/>
</dbReference>
<comment type="cofactor">
    <cofactor evidence="22">
        <name>Ca(2+)</name>
        <dbReference type="ChEBI" id="CHEBI:29108"/>
    </cofactor>
    <text evidence="22">Binds 1 Ca(2+) ion per subunit.</text>
</comment>
<keyword evidence="10" id="KW-0812">Transmembrane</keyword>
<accession>A0ABR4J4T2</accession>
<evidence type="ECO:0000256" key="15">
    <source>
        <dbReference type="ARBA" id="ARBA00022837"/>
    </source>
</evidence>
<dbReference type="EMBL" id="JBFXLS010000001">
    <property type="protein sequence ID" value="KAL2835057.1"/>
    <property type="molecule type" value="Genomic_DNA"/>
</dbReference>
<dbReference type="PANTHER" id="PTHR14218">
    <property type="entry name" value="PROTEASE S8 TRIPEPTIDYL PEPTIDASE I CLN2"/>
    <property type="match status" value="1"/>
</dbReference>
<dbReference type="InterPro" id="IPR003378">
    <property type="entry name" value="Fringe-like_glycosylTrfase"/>
</dbReference>
<name>A0ABR4J4T2_9EURO</name>
<evidence type="ECO:0000256" key="16">
    <source>
        <dbReference type="ARBA" id="ARBA00022968"/>
    </source>
</evidence>
<protein>
    <recommendedName>
        <fullName evidence="5">tripeptidyl-peptidase II</fullName>
        <ecNumber evidence="5">3.4.14.10</ecNumber>
    </recommendedName>
</protein>
<keyword evidence="18" id="KW-0843">Virulence</keyword>
<keyword evidence="16" id="KW-0735">Signal-anchor</keyword>
<evidence type="ECO:0000256" key="18">
    <source>
        <dbReference type="ARBA" id="ARBA00023026"/>
    </source>
</evidence>
<evidence type="ECO:0000256" key="22">
    <source>
        <dbReference type="PROSITE-ProRule" id="PRU01032"/>
    </source>
</evidence>
<evidence type="ECO:0000256" key="3">
    <source>
        <dbReference type="ARBA" id="ARBA00004239"/>
    </source>
</evidence>
<feature type="binding site" evidence="22">
    <location>
        <position position="571"/>
    </location>
    <ligand>
        <name>Ca(2+)</name>
        <dbReference type="ChEBI" id="CHEBI:29108"/>
    </ligand>
</feature>
<evidence type="ECO:0000259" key="25">
    <source>
        <dbReference type="PROSITE" id="PS51695"/>
    </source>
</evidence>
<evidence type="ECO:0000256" key="21">
    <source>
        <dbReference type="ARBA" id="ARBA00023180"/>
    </source>
</evidence>
<evidence type="ECO:0000313" key="27">
    <source>
        <dbReference type="Proteomes" id="UP001610335"/>
    </source>
</evidence>
<feature type="binding site" evidence="22">
    <location>
        <position position="542"/>
    </location>
    <ligand>
        <name>Ca(2+)</name>
        <dbReference type="ChEBI" id="CHEBI:29108"/>
    </ligand>
</feature>
<organism evidence="26 27">
    <name type="scientific">Aspergillus cavernicola</name>
    <dbReference type="NCBI Taxonomy" id="176166"/>
    <lineage>
        <taxon>Eukaryota</taxon>
        <taxon>Fungi</taxon>
        <taxon>Dikarya</taxon>
        <taxon>Ascomycota</taxon>
        <taxon>Pezizomycotina</taxon>
        <taxon>Eurotiomycetes</taxon>
        <taxon>Eurotiomycetidae</taxon>
        <taxon>Eurotiales</taxon>
        <taxon>Aspergillaceae</taxon>
        <taxon>Aspergillus</taxon>
        <taxon>Aspergillus subgen. Nidulantes</taxon>
    </lineage>
</organism>
<dbReference type="CDD" id="cd11377">
    <property type="entry name" value="Pro-peptidase_S53"/>
    <property type="match status" value="1"/>
</dbReference>
<dbReference type="InterPro" id="IPR050819">
    <property type="entry name" value="Tripeptidyl-peptidase_I"/>
</dbReference>
<dbReference type="Pfam" id="PF02434">
    <property type="entry name" value="Fringe"/>
    <property type="match status" value="1"/>
</dbReference>
<feature type="binding site" evidence="22">
    <location>
        <position position="569"/>
    </location>
    <ligand>
        <name>Ca(2+)</name>
        <dbReference type="ChEBI" id="CHEBI:29108"/>
    </ligand>
</feature>
<evidence type="ECO:0000256" key="2">
    <source>
        <dbReference type="ARBA" id="ARBA00002451"/>
    </source>
</evidence>
<dbReference type="CDD" id="cd04056">
    <property type="entry name" value="Peptidases_S53"/>
    <property type="match status" value="1"/>
</dbReference>
<evidence type="ECO:0000256" key="9">
    <source>
        <dbReference type="ARBA" id="ARBA00022679"/>
    </source>
</evidence>
<evidence type="ECO:0000256" key="5">
    <source>
        <dbReference type="ARBA" id="ARBA00012462"/>
    </source>
</evidence>
<evidence type="ECO:0000256" key="13">
    <source>
        <dbReference type="ARBA" id="ARBA00022801"/>
    </source>
</evidence>
<comment type="caution">
    <text evidence="26">The sequence shown here is derived from an EMBL/GenBank/DDBJ whole genome shotgun (WGS) entry which is preliminary data.</text>
</comment>
<feature type="chain" id="PRO_5046656378" description="tripeptidyl-peptidase II" evidence="24">
    <location>
        <begin position="25"/>
        <end position="1072"/>
    </location>
</feature>
<keyword evidence="9" id="KW-0808">Transferase</keyword>
<evidence type="ECO:0000256" key="24">
    <source>
        <dbReference type="SAM" id="SignalP"/>
    </source>
</evidence>
<dbReference type="Proteomes" id="UP001610335">
    <property type="component" value="Unassembled WGS sequence"/>
</dbReference>
<feature type="region of interest" description="Disordered" evidence="23">
    <location>
        <begin position="630"/>
        <end position="650"/>
    </location>
</feature>
<evidence type="ECO:0000313" key="26">
    <source>
        <dbReference type="EMBL" id="KAL2835057.1"/>
    </source>
</evidence>
<keyword evidence="11 22" id="KW-0479">Metal-binding</keyword>
<dbReference type="EC" id="3.4.14.10" evidence="5"/>
<keyword evidence="21" id="KW-0325">Glycoprotein</keyword>
<evidence type="ECO:0000256" key="11">
    <source>
        <dbReference type="ARBA" id="ARBA00022723"/>
    </source>
</evidence>